<dbReference type="PANTHER" id="PTHR34068:SF1">
    <property type="entry name" value="UPF0145 PROTEIN YBJQ"/>
    <property type="match status" value="1"/>
</dbReference>
<dbReference type="InterPro" id="IPR035439">
    <property type="entry name" value="UPF0145_dom_sf"/>
</dbReference>
<dbReference type="Gene3D" id="3.30.110.70">
    <property type="entry name" value="Hypothetical protein apc22750. Chain B"/>
    <property type="match status" value="1"/>
</dbReference>
<comment type="caution">
    <text evidence="2">The sequence shown here is derived from an EMBL/GenBank/DDBJ whole genome shotgun (WGS) entry which is preliminary data.</text>
</comment>
<organism evidence="2 3">
    <name type="scientific">Vibrio diazotrophicus</name>
    <dbReference type="NCBI Taxonomy" id="685"/>
    <lineage>
        <taxon>Bacteria</taxon>
        <taxon>Pseudomonadati</taxon>
        <taxon>Pseudomonadota</taxon>
        <taxon>Gammaproteobacteria</taxon>
        <taxon>Vibrionales</taxon>
        <taxon>Vibrionaceae</taxon>
        <taxon>Vibrio</taxon>
    </lineage>
</organism>
<reference evidence="2 3" key="1">
    <citation type="submission" date="2018-06" db="EMBL/GenBank/DDBJ databases">
        <title>Freshwater and sediment microbial communities from various areas in North America, analyzing microbe dynamics in response to fracking.</title>
        <authorList>
            <person name="Lamendella R."/>
        </authorList>
    </citation>
    <scope>NUCLEOTIDE SEQUENCE [LARGE SCALE GENOMIC DNA]</scope>
    <source>
        <strain evidence="2 3">99A</strain>
    </source>
</reference>
<dbReference type="InterPro" id="IPR002765">
    <property type="entry name" value="UPF0145_YbjQ-like"/>
</dbReference>
<dbReference type="RefSeq" id="WP_112404096.1">
    <property type="nucleotide sequence ID" value="NZ_QLTR01000014.1"/>
</dbReference>
<dbReference type="PANTHER" id="PTHR34068">
    <property type="entry name" value="UPF0145 PROTEIN YBJQ"/>
    <property type="match status" value="1"/>
</dbReference>
<proteinExistence type="inferred from homology"/>
<accession>A0A329E7R0</accession>
<dbReference type="AlphaFoldDB" id="A0A329E7R0"/>
<comment type="similarity">
    <text evidence="1">Belongs to the UPF0145 family.</text>
</comment>
<dbReference type="EMBL" id="QLTR01000014">
    <property type="protein sequence ID" value="RAS62652.1"/>
    <property type="molecule type" value="Genomic_DNA"/>
</dbReference>
<dbReference type="Proteomes" id="UP000248729">
    <property type="component" value="Unassembled WGS sequence"/>
</dbReference>
<gene>
    <name evidence="2" type="ORF">DET48_11446</name>
</gene>
<dbReference type="SUPFAM" id="SSF117782">
    <property type="entry name" value="YbjQ-like"/>
    <property type="match status" value="1"/>
</dbReference>
<protein>
    <submittedName>
        <fullName evidence="2">Uncharacterized protein YbjQ (UPF0145 family)</fullName>
    </submittedName>
</protein>
<evidence type="ECO:0000256" key="1">
    <source>
        <dbReference type="ARBA" id="ARBA00010751"/>
    </source>
</evidence>
<evidence type="ECO:0000313" key="3">
    <source>
        <dbReference type="Proteomes" id="UP000248729"/>
    </source>
</evidence>
<evidence type="ECO:0000313" key="2">
    <source>
        <dbReference type="EMBL" id="RAS62652.1"/>
    </source>
</evidence>
<dbReference type="Pfam" id="PF01906">
    <property type="entry name" value="YbjQ_1"/>
    <property type="match status" value="1"/>
</dbReference>
<sequence>MKKFIIYGKDDLVVPVDLESSSVIEELDAMAAQGFKVLSDSCVAISSEEALSTWREQLSSQNNYDYVLTSTTHIIADGFVIEKNVGIVTSTVVGGTNILRDVMAEVSNVVGGQSKTYMNKIESIKEQALFELRRSASEKNCNAIIGIQVDVDQVSGGGKSMFMVTAFGTAVVANKVE</sequence>
<name>A0A329E7R0_VIBDI</name>